<gene>
    <name evidence="3" type="primary">LOC100905296</name>
</gene>
<proteinExistence type="predicted"/>
<evidence type="ECO:0000256" key="1">
    <source>
        <dbReference type="SAM" id="Phobius"/>
    </source>
</evidence>
<keyword evidence="1" id="KW-0472">Membrane</keyword>
<dbReference type="KEGG" id="goe:100905296"/>
<keyword evidence="2" id="KW-1185">Reference proteome</keyword>
<keyword evidence="1" id="KW-0812">Transmembrane</keyword>
<organism evidence="2 3">
    <name type="scientific">Galendromus occidentalis</name>
    <name type="common">western predatory mite</name>
    <dbReference type="NCBI Taxonomy" id="34638"/>
    <lineage>
        <taxon>Eukaryota</taxon>
        <taxon>Metazoa</taxon>
        <taxon>Ecdysozoa</taxon>
        <taxon>Arthropoda</taxon>
        <taxon>Chelicerata</taxon>
        <taxon>Arachnida</taxon>
        <taxon>Acari</taxon>
        <taxon>Parasitiformes</taxon>
        <taxon>Mesostigmata</taxon>
        <taxon>Gamasina</taxon>
        <taxon>Phytoseioidea</taxon>
        <taxon>Phytoseiidae</taxon>
        <taxon>Typhlodrominae</taxon>
        <taxon>Galendromus</taxon>
    </lineage>
</organism>
<evidence type="ECO:0000313" key="3">
    <source>
        <dbReference type="RefSeq" id="XP_003746707.1"/>
    </source>
</evidence>
<name>A0AAJ6VZM0_9ACAR</name>
<keyword evidence="1" id="KW-1133">Transmembrane helix</keyword>
<dbReference type="RefSeq" id="XP_003746707.1">
    <property type="nucleotide sequence ID" value="XM_003746659.2"/>
</dbReference>
<dbReference type="GeneID" id="100905296"/>
<dbReference type="Proteomes" id="UP000694867">
    <property type="component" value="Unplaced"/>
</dbReference>
<feature type="transmembrane region" description="Helical" evidence="1">
    <location>
        <begin position="132"/>
        <end position="151"/>
    </location>
</feature>
<sequence length="220" mass="24784">MSDDPAAAYRRALNGYNNKCAAGYFDLSVQPRLEFFAHKNTTRRSRLENELQCDGCRGSGLPSHVNCTNSNTDGHQTHAWSCVGTFSDPAFVVSSDFEIDCESDDTLRDDCVKAGSCVLRFHTERRYAGVDWLLLFLVSHVLVILLVVVALRARKKMMSMRAERRATDHHESCIDIIEERRRGREEARRLRELPQTAGADSQDCQAESRTLIAMKALASE</sequence>
<accession>A0AAJ6VZM0</accession>
<protein>
    <submittedName>
        <fullName evidence="3">Uncharacterized protein LOC100905296</fullName>
    </submittedName>
</protein>
<reference evidence="3" key="1">
    <citation type="submission" date="2025-08" db="UniProtKB">
        <authorList>
            <consortium name="RefSeq"/>
        </authorList>
    </citation>
    <scope>IDENTIFICATION</scope>
</reference>
<evidence type="ECO:0000313" key="2">
    <source>
        <dbReference type="Proteomes" id="UP000694867"/>
    </source>
</evidence>
<dbReference type="AlphaFoldDB" id="A0AAJ6VZM0"/>